<dbReference type="PANTHER" id="PTHR43206">
    <property type="entry name" value="AMINOTRANSFERASE"/>
    <property type="match status" value="1"/>
</dbReference>
<evidence type="ECO:0000256" key="3">
    <source>
        <dbReference type="ARBA" id="ARBA00022576"/>
    </source>
</evidence>
<evidence type="ECO:0000256" key="2">
    <source>
        <dbReference type="ARBA" id="ARBA00008954"/>
    </source>
</evidence>
<keyword evidence="5 6" id="KW-0663">Pyridoxal phosphate</keyword>
<dbReference type="Pfam" id="PF00202">
    <property type="entry name" value="Aminotran_3"/>
    <property type="match status" value="1"/>
</dbReference>
<comment type="cofactor">
    <cofactor evidence="1">
        <name>pyridoxal 5'-phosphate</name>
        <dbReference type="ChEBI" id="CHEBI:597326"/>
    </cofactor>
</comment>
<dbReference type="eggNOG" id="arCOG00915">
    <property type="taxonomic scope" value="Archaea"/>
</dbReference>
<evidence type="ECO:0000256" key="6">
    <source>
        <dbReference type="RuleBase" id="RU003560"/>
    </source>
</evidence>
<dbReference type="SUPFAM" id="SSF53383">
    <property type="entry name" value="PLP-dependent transferases"/>
    <property type="match status" value="1"/>
</dbReference>
<dbReference type="PANTHER" id="PTHR43206:SF2">
    <property type="entry name" value="4-AMINOBUTYRATE AMINOTRANSFERASE GABT"/>
    <property type="match status" value="1"/>
</dbReference>
<gene>
    <name evidence="7" type="ORF">SAMN05216285_2444</name>
</gene>
<evidence type="ECO:0000256" key="1">
    <source>
        <dbReference type="ARBA" id="ARBA00001933"/>
    </source>
</evidence>
<keyword evidence="8" id="KW-1185">Reference proteome</keyword>
<keyword evidence="4 7" id="KW-0808">Transferase</keyword>
<protein>
    <submittedName>
        <fullName evidence="7">4-aminobutyrate aminotransferase</fullName>
    </submittedName>
</protein>
<keyword evidence="3 7" id="KW-0032">Aminotransferase</keyword>
<evidence type="ECO:0000256" key="4">
    <source>
        <dbReference type="ARBA" id="ARBA00022679"/>
    </source>
</evidence>
<evidence type="ECO:0000313" key="7">
    <source>
        <dbReference type="EMBL" id="SEW12330.1"/>
    </source>
</evidence>
<reference evidence="8" key="1">
    <citation type="submission" date="2016-10" db="EMBL/GenBank/DDBJ databases">
        <authorList>
            <person name="Varghese N."/>
        </authorList>
    </citation>
    <scope>NUCLEOTIDE SEQUENCE [LARGE SCALE GENOMIC DNA]</scope>
    <source>
        <strain evidence="8">CGMCC 1.12284</strain>
    </source>
</reference>
<dbReference type="PIRSF" id="PIRSF000521">
    <property type="entry name" value="Transaminase_4ab_Lys_Orn"/>
    <property type="match status" value="1"/>
</dbReference>
<dbReference type="Proteomes" id="UP000183275">
    <property type="component" value="Unassembled WGS sequence"/>
</dbReference>
<dbReference type="STRING" id="1202768.SAMN05216285_2444"/>
<dbReference type="EMBL" id="FOIS01000003">
    <property type="protein sequence ID" value="SEW12330.1"/>
    <property type="molecule type" value="Genomic_DNA"/>
</dbReference>
<dbReference type="InterPro" id="IPR015421">
    <property type="entry name" value="PyrdxlP-dep_Trfase_major"/>
</dbReference>
<dbReference type="Gene3D" id="3.90.1150.10">
    <property type="entry name" value="Aspartate Aminotransferase, domain 1"/>
    <property type="match status" value="1"/>
</dbReference>
<dbReference type="Gene3D" id="3.40.640.10">
    <property type="entry name" value="Type I PLP-dependent aspartate aminotransferase-like (Major domain)"/>
    <property type="match status" value="1"/>
</dbReference>
<dbReference type="CDD" id="cd00610">
    <property type="entry name" value="OAT_like"/>
    <property type="match status" value="1"/>
</dbReference>
<dbReference type="InterPro" id="IPR049704">
    <property type="entry name" value="Aminotrans_3_PPA_site"/>
</dbReference>
<sequence length="449" mass="48383">MNRDTAEPDADALPGPNAQQWVDFHQSYSAPSEYSHEFVWDATGEADGPFVTDVDGNVLLDFTCHIGAAPLGYNNEKVLGKVREFDLVEPMKIAGQDMYFGAGPTPEESAVPGSSHLMEKLIEVSSQYGMDTVFLSNSGAEAVENAMKITADYRAPSKYGVAFAGSFHGRTLGTLSITKSKEVYTRHYPQIDGIETMPFCDCTGDCDCGFFTGAGSQLRNALAPEGGHIDPDEISFLILEPIQGVGGYRFPSEAFVREVADVSDEYDIPLIVDEIQSGVGRTGEIWASDHYPIEPDVIASAKALRVGATISRSEVFPSEKNRLGSTFGGGDLLGSMMGAFTLEAIREYDLLDNATERGEQAKELLRDDAPDCVEDVRGKGLMLAVEFDTPERRSAVVEAALERGLLTLGCGKKTIRLLPPLDATEREIELGIGLFLDAIEAVGPSATVA</sequence>
<dbReference type="GO" id="GO:0008483">
    <property type="term" value="F:transaminase activity"/>
    <property type="evidence" value="ECO:0007669"/>
    <property type="project" value="UniProtKB-KW"/>
</dbReference>
<dbReference type="GO" id="GO:0030170">
    <property type="term" value="F:pyridoxal phosphate binding"/>
    <property type="evidence" value="ECO:0007669"/>
    <property type="project" value="InterPro"/>
</dbReference>
<evidence type="ECO:0000313" key="8">
    <source>
        <dbReference type="Proteomes" id="UP000183275"/>
    </source>
</evidence>
<dbReference type="OrthoDB" id="7184at2157"/>
<comment type="similarity">
    <text evidence="2 6">Belongs to the class-III pyridoxal-phosphate-dependent aminotransferase family.</text>
</comment>
<proteinExistence type="inferred from homology"/>
<dbReference type="PROSITE" id="PS00600">
    <property type="entry name" value="AA_TRANSFER_CLASS_3"/>
    <property type="match status" value="1"/>
</dbReference>
<dbReference type="InterPro" id="IPR005814">
    <property type="entry name" value="Aminotrans_3"/>
</dbReference>
<name>A0A1I0PDP2_9EURY</name>
<dbReference type="RefSeq" id="WP_049988865.1">
    <property type="nucleotide sequence ID" value="NZ_FOIS01000003.1"/>
</dbReference>
<accession>A0A1I0PDP2</accession>
<dbReference type="InterPro" id="IPR015422">
    <property type="entry name" value="PyrdxlP-dep_Trfase_small"/>
</dbReference>
<dbReference type="GO" id="GO:0009450">
    <property type="term" value="P:gamma-aminobutyric acid catabolic process"/>
    <property type="evidence" value="ECO:0007669"/>
    <property type="project" value="TreeGrafter"/>
</dbReference>
<evidence type="ECO:0000256" key="5">
    <source>
        <dbReference type="ARBA" id="ARBA00022898"/>
    </source>
</evidence>
<organism evidence="7 8">
    <name type="scientific">Natrinema salifodinae</name>
    <dbReference type="NCBI Taxonomy" id="1202768"/>
    <lineage>
        <taxon>Archaea</taxon>
        <taxon>Methanobacteriati</taxon>
        <taxon>Methanobacteriota</taxon>
        <taxon>Stenosarchaea group</taxon>
        <taxon>Halobacteria</taxon>
        <taxon>Halobacteriales</taxon>
        <taxon>Natrialbaceae</taxon>
        <taxon>Natrinema</taxon>
    </lineage>
</organism>
<dbReference type="InterPro" id="IPR015424">
    <property type="entry name" value="PyrdxlP-dep_Trfase"/>
</dbReference>
<dbReference type="AlphaFoldDB" id="A0A1I0PDP2"/>